<reference evidence="8" key="1">
    <citation type="submission" date="2018-12" db="EMBL/GenBank/DDBJ databases">
        <authorList>
            <person name="Syme R.A."/>
            <person name="Farfan-Caceres L."/>
            <person name="Lichtenzveig J."/>
        </authorList>
    </citation>
    <scope>NUCLEOTIDE SEQUENCE</scope>
    <source>
        <strain evidence="8">Al4</strain>
    </source>
</reference>
<keyword evidence="9" id="KW-1185">Reference proteome</keyword>
<organism evidence="8 9">
    <name type="scientific">Ascochyta lentis</name>
    <dbReference type="NCBI Taxonomy" id="205686"/>
    <lineage>
        <taxon>Eukaryota</taxon>
        <taxon>Fungi</taxon>
        <taxon>Dikarya</taxon>
        <taxon>Ascomycota</taxon>
        <taxon>Pezizomycotina</taxon>
        <taxon>Dothideomycetes</taxon>
        <taxon>Pleosporomycetidae</taxon>
        <taxon>Pleosporales</taxon>
        <taxon>Pleosporineae</taxon>
        <taxon>Didymellaceae</taxon>
        <taxon>Ascochyta</taxon>
    </lineage>
</organism>
<feature type="transmembrane region" description="Helical" evidence="6">
    <location>
        <begin position="92"/>
        <end position="110"/>
    </location>
</feature>
<name>A0A8H7MGS6_9PLEO</name>
<evidence type="ECO:0000256" key="3">
    <source>
        <dbReference type="ARBA" id="ARBA00022989"/>
    </source>
</evidence>
<dbReference type="InterPro" id="IPR052337">
    <property type="entry name" value="SAT4-like"/>
</dbReference>
<sequence>MADTSLQTLAYAVAYATFGIGISTVFLRVYCRQFLLRAWGWDDNIALFVGAVSCGQQVVLHLFLRAGCGLQIDSISGEQQLEIIKILFIEEVYYYFVHWVVKFAFLFFYLRLSPDKTFRKLVYFGMGTNVAIFIANILIAFLQCMPFDEIFHPGTHPEPKCIPKIVLLVVPSILNILEDVYILVLPISTVMNLQMSTRRKIAVLSVISFGASAVLVACLRLIPLFELNSSPNLSQFARIEGFVDQDDGRELGWLGTLLLAPKELQAVDPKIVVQRKK</sequence>
<dbReference type="Pfam" id="PF20684">
    <property type="entry name" value="Fung_rhodopsin"/>
    <property type="match status" value="1"/>
</dbReference>
<dbReference type="InterPro" id="IPR049326">
    <property type="entry name" value="Rhodopsin_dom_fungi"/>
</dbReference>
<evidence type="ECO:0000256" key="4">
    <source>
        <dbReference type="ARBA" id="ARBA00023136"/>
    </source>
</evidence>
<dbReference type="Proteomes" id="UP000651452">
    <property type="component" value="Unassembled WGS sequence"/>
</dbReference>
<evidence type="ECO:0000256" key="2">
    <source>
        <dbReference type="ARBA" id="ARBA00022692"/>
    </source>
</evidence>
<dbReference type="EMBL" id="RZGK01000003">
    <property type="protein sequence ID" value="KAF9700116.1"/>
    <property type="molecule type" value="Genomic_DNA"/>
</dbReference>
<feature type="transmembrane region" description="Helical" evidence="6">
    <location>
        <begin position="12"/>
        <end position="31"/>
    </location>
</feature>
<gene>
    <name evidence="8" type="ORF">EKO04_001590</name>
</gene>
<keyword evidence="2 6" id="KW-0812">Transmembrane</keyword>
<protein>
    <recommendedName>
        <fullName evidence="7">Rhodopsin domain-containing protein</fullName>
    </recommendedName>
</protein>
<proteinExistence type="inferred from homology"/>
<feature type="transmembrane region" description="Helical" evidence="6">
    <location>
        <begin position="43"/>
        <end position="64"/>
    </location>
</feature>
<dbReference type="GO" id="GO:0016020">
    <property type="term" value="C:membrane"/>
    <property type="evidence" value="ECO:0007669"/>
    <property type="project" value="UniProtKB-SubCell"/>
</dbReference>
<feature type="transmembrane region" description="Helical" evidence="6">
    <location>
        <begin position="122"/>
        <end position="142"/>
    </location>
</feature>
<reference evidence="8" key="2">
    <citation type="submission" date="2020-09" db="EMBL/GenBank/DDBJ databases">
        <title>Reference genome assembly for Australian Ascochyta lentis isolate Al4.</title>
        <authorList>
            <person name="Lee R.C."/>
            <person name="Farfan-Caceres L.M."/>
            <person name="Debler J.W."/>
            <person name="Williams A.H."/>
            <person name="Henares B.M."/>
        </authorList>
    </citation>
    <scope>NUCLEOTIDE SEQUENCE</scope>
    <source>
        <strain evidence="8">Al4</strain>
    </source>
</reference>
<feature type="domain" description="Rhodopsin" evidence="7">
    <location>
        <begin position="27"/>
        <end position="232"/>
    </location>
</feature>
<accession>A0A8H7MGS6</accession>
<evidence type="ECO:0000256" key="5">
    <source>
        <dbReference type="ARBA" id="ARBA00038359"/>
    </source>
</evidence>
<comment type="similarity">
    <text evidence="5">Belongs to the SAT4 family.</text>
</comment>
<evidence type="ECO:0000259" key="7">
    <source>
        <dbReference type="Pfam" id="PF20684"/>
    </source>
</evidence>
<dbReference type="OrthoDB" id="5329176at2759"/>
<comment type="caution">
    <text evidence="8">The sequence shown here is derived from an EMBL/GenBank/DDBJ whole genome shotgun (WGS) entry which is preliminary data.</text>
</comment>
<evidence type="ECO:0000256" key="6">
    <source>
        <dbReference type="SAM" id="Phobius"/>
    </source>
</evidence>
<feature type="transmembrane region" description="Helical" evidence="6">
    <location>
        <begin position="162"/>
        <end position="189"/>
    </location>
</feature>
<dbReference type="PANTHER" id="PTHR33048">
    <property type="entry name" value="PTH11-LIKE INTEGRAL MEMBRANE PROTEIN (AFU_ORTHOLOGUE AFUA_5G11245)"/>
    <property type="match status" value="1"/>
</dbReference>
<dbReference type="AlphaFoldDB" id="A0A8H7MGS6"/>
<evidence type="ECO:0000256" key="1">
    <source>
        <dbReference type="ARBA" id="ARBA00004141"/>
    </source>
</evidence>
<keyword evidence="4 6" id="KW-0472">Membrane</keyword>
<keyword evidence="3 6" id="KW-1133">Transmembrane helix</keyword>
<dbReference type="PANTHER" id="PTHR33048:SF47">
    <property type="entry name" value="INTEGRAL MEMBRANE PROTEIN-RELATED"/>
    <property type="match status" value="1"/>
</dbReference>
<comment type="subcellular location">
    <subcellularLocation>
        <location evidence="1">Membrane</location>
        <topology evidence="1">Multi-pass membrane protein</topology>
    </subcellularLocation>
</comment>
<evidence type="ECO:0000313" key="8">
    <source>
        <dbReference type="EMBL" id="KAF9700116.1"/>
    </source>
</evidence>
<feature type="transmembrane region" description="Helical" evidence="6">
    <location>
        <begin position="201"/>
        <end position="222"/>
    </location>
</feature>
<evidence type="ECO:0000313" key="9">
    <source>
        <dbReference type="Proteomes" id="UP000651452"/>
    </source>
</evidence>